<keyword evidence="16" id="KW-0969">Cilium</keyword>
<evidence type="ECO:0000256" key="9">
    <source>
        <dbReference type="ARBA" id="ARBA00023134"/>
    </source>
</evidence>
<dbReference type="Gene3D" id="1.20.120.1380">
    <property type="entry name" value="Flagellar FlhF biosynthesis protein, N domain"/>
    <property type="match status" value="1"/>
</dbReference>
<dbReference type="eggNOG" id="COG1419">
    <property type="taxonomic scope" value="Bacteria"/>
</dbReference>
<keyword evidence="7" id="KW-1005">Bacterial flagellum biogenesis</keyword>
<keyword evidence="9" id="KW-0342">GTP-binding</keyword>
<dbReference type="EMBL" id="FP565575">
    <property type="protein sequence ID" value="CBE68792.1"/>
    <property type="molecule type" value="Genomic_DNA"/>
</dbReference>
<evidence type="ECO:0000256" key="1">
    <source>
        <dbReference type="ARBA" id="ARBA00004413"/>
    </source>
</evidence>
<dbReference type="PATRIC" id="fig|671143.5.peg.1532"/>
<evidence type="ECO:0000256" key="12">
    <source>
        <dbReference type="ARBA" id="ARBA00025337"/>
    </source>
</evidence>
<evidence type="ECO:0000256" key="11">
    <source>
        <dbReference type="ARBA" id="ARBA00023225"/>
    </source>
</evidence>
<dbReference type="SMART" id="SM00382">
    <property type="entry name" value="AAA"/>
    <property type="match status" value="1"/>
</dbReference>
<accession>D5MGB1</accession>
<comment type="subcellular location">
    <subcellularLocation>
        <location evidence="1">Cell membrane</location>
        <topology evidence="1">Peripheral membrane protein</topology>
        <orientation evidence="1">Cytoplasmic side</orientation>
    </subcellularLocation>
</comment>
<evidence type="ECO:0000256" key="2">
    <source>
        <dbReference type="ARBA" id="ARBA00008531"/>
    </source>
</evidence>
<dbReference type="InterPro" id="IPR003593">
    <property type="entry name" value="AAA+_ATPase"/>
</dbReference>
<reference evidence="16 17" key="1">
    <citation type="journal article" date="2010" name="Nature">
        <title>Nitrite-driven anaerobic methane oxidation by oxygenic bacteria.</title>
        <authorList>
            <person name="Ettwig K.F."/>
            <person name="Butler M.K."/>
            <person name="Le Paslier D."/>
            <person name="Pelletier E."/>
            <person name="Mangenot S."/>
            <person name="Kuypers M.M.M."/>
            <person name="Schreiber F."/>
            <person name="Dutilh B.E."/>
            <person name="Zedelius J."/>
            <person name="de Beer D."/>
            <person name="Gloerich J."/>
            <person name="Wessels H.J.C.T."/>
            <person name="van Allen T."/>
            <person name="Luesken F."/>
            <person name="Wu M."/>
            <person name="van de Pas-Schoonen K.T."/>
            <person name="Op den Camp H.J.M."/>
            <person name="Janssen-Megens E.M."/>
            <person name="Francoijs K-J."/>
            <person name="Stunnenberg H."/>
            <person name="Weissenbach J."/>
            <person name="Jetten M.S.M."/>
            <person name="Strous M."/>
        </authorList>
    </citation>
    <scope>NUCLEOTIDE SEQUENCE [LARGE SCALE GENOMIC DNA]</scope>
</reference>
<keyword evidence="10" id="KW-0472">Membrane</keyword>
<evidence type="ECO:0000256" key="13">
    <source>
        <dbReference type="NCBIfam" id="TIGR03499"/>
    </source>
</evidence>
<evidence type="ECO:0000256" key="6">
    <source>
        <dbReference type="ARBA" id="ARBA00022741"/>
    </source>
</evidence>
<evidence type="ECO:0000256" key="8">
    <source>
        <dbReference type="ARBA" id="ARBA00022927"/>
    </source>
</evidence>
<dbReference type="NCBIfam" id="TIGR03499">
    <property type="entry name" value="FlhF"/>
    <property type="match status" value="1"/>
</dbReference>
<dbReference type="KEGG" id="mox:DAMO_1734"/>
<evidence type="ECO:0000256" key="10">
    <source>
        <dbReference type="ARBA" id="ARBA00023136"/>
    </source>
</evidence>
<evidence type="ECO:0000256" key="4">
    <source>
        <dbReference type="ARBA" id="ARBA00022448"/>
    </source>
</evidence>
<evidence type="ECO:0000313" key="17">
    <source>
        <dbReference type="Proteomes" id="UP000006898"/>
    </source>
</evidence>
<dbReference type="GO" id="GO:0005886">
    <property type="term" value="C:plasma membrane"/>
    <property type="evidence" value="ECO:0007669"/>
    <property type="project" value="UniProtKB-SubCell"/>
</dbReference>
<dbReference type="SMART" id="SM00962">
    <property type="entry name" value="SRP54"/>
    <property type="match status" value="1"/>
</dbReference>
<dbReference type="InterPro" id="IPR027417">
    <property type="entry name" value="P-loop_NTPase"/>
</dbReference>
<evidence type="ECO:0000256" key="3">
    <source>
        <dbReference type="ARBA" id="ARBA00014919"/>
    </source>
</evidence>
<dbReference type="Gene3D" id="3.40.50.300">
    <property type="entry name" value="P-loop containing nucleotide triphosphate hydrolases"/>
    <property type="match status" value="1"/>
</dbReference>
<name>D5MGB1_METO1</name>
<keyword evidence="8" id="KW-0653">Protein transport</keyword>
<dbReference type="CDD" id="cd17873">
    <property type="entry name" value="FlhF"/>
    <property type="match status" value="1"/>
</dbReference>
<evidence type="ECO:0000313" key="16">
    <source>
        <dbReference type="EMBL" id="CBE68792.1"/>
    </source>
</evidence>
<dbReference type="InterPro" id="IPR047040">
    <property type="entry name" value="FlhF__GTPase_dom"/>
</dbReference>
<evidence type="ECO:0000259" key="14">
    <source>
        <dbReference type="SMART" id="SM00382"/>
    </source>
</evidence>
<sequence>MHLKRFRAATMDDALRQIGEELGPEAVILHTKSIPLAGAMPFAKRQGVEVVAALDGDPPAQNPPSPPFVKGGMGGLQRSEARMSGGNLPDSSIDLGALQRELEQVKGMVSGLYGRGHLPPDLPQSLGRIYWALLSQEVEEGVARRWVVSVRDRLREAASPDSTPVSALLAEVLAREIVGLPVPKAGNGRRVVALVGPTGVGKTTTIAKLAAGCRFREGKRVALITTDTYRIAGAQQLKNYAELIGLPYCVAPLPADLKRALAGDRDADVIFIDTVGRSARRKDQLEELATYAGSDDGYEVHLVLSATTKRADLLQAVEAYRPLGFSSIIATKLDETATVGPVCEAALTAAVPISYLTTGQEVPDDIEEAQPLRLAWRLVGESEGGKER</sequence>
<organism evidence="16 17">
    <name type="scientific">Methylomirabilis oxygeniifera</name>
    <dbReference type="NCBI Taxonomy" id="671143"/>
    <lineage>
        <taxon>Bacteria</taxon>
        <taxon>Candidatus Methylomirabilota</taxon>
        <taxon>Candidatus Methylomirabilia</taxon>
        <taxon>Candidatus Methylomirabilales</taxon>
        <taxon>Candidatus Methylomirabilaceae</taxon>
        <taxon>Candidatus Methylomirabilis</taxon>
    </lineage>
</organism>
<dbReference type="GO" id="GO:0006614">
    <property type="term" value="P:SRP-dependent cotranslational protein targeting to membrane"/>
    <property type="evidence" value="ECO:0007669"/>
    <property type="project" value="UniProtKB-UniRule"/>
</dbReference>
<dbReference type="GO" id="GO:0003924">
    <property type="term" value="F:GTPase activity"/>
    <property type="evidence" value="ECO:0007669"/>
    <property type="project" value="UniProtKB-UniRule"/>
</dbReference>
<dbReference type="STRING" id="671143.DAMO_1734"/>
<evidence type="ECO:0000256" key="7">
    <source>
        <dbReference type="ARBA" id="ARBA00022795"/>
    </source>
</evidence>
<dbReference type="GO" id="GO:0044781">
    <property type="term" value="P:bacterial-type flagellum organization"/>
    <property type="evidence" value="ECO:0007669"/>
    <property type="project" value="UniProtKB-UniRule"/>
</dbReference>
<dbReference type="Proteomes" id="UP000006898">
    <property type="component" value="Chromosome"/>
</dbReference>
<dbReference type="FunFam" id="3.40.50.300:FF:000695">
    <property type="entry name" value="Flagellar biosynthesis regulator FlhF"/>
    <property type="match status" value="1"/>
</dbReference>
<dbReference type="PANTHER" id="PTHR43134">
    <property type="entry name" value="SIGNAL RECOGNITION PARTICLE RECEPTOR SUBUNIT ALPHA"/>
    <property type="match status" value="1"/>
</dbReference>
<dbReference type="SUPFAM" id="SSF52540">
    <property type="entry name" value="P-loop containing nucleoside triphosphate hydrolases"/>
    <property type="match status" value="1"/>
</dbReference>
<evidence type="ECO:0000256" key="5">
    <source>
        <dbReference type="ARBA" id="ARBA00022475"/>
    </source>
</evidence>
<protein>
    <recommendedName>
        <fullName evidence="3 13">Flagellar biosynthesis protein FlhF</fullName>
    </recommendedName>
</protein>
<comment type="function">
    <text evidence="12">Necessary for flagellar biosynthesis. May be involved in translocation of the flagellum.</text>
</comment>
<keyword evidence="4" id="KW-0813">Transport</keyword>
<gene>
    <name evidence="16" type="ORF">DAMO_1734</name>
</gene>
<dbReference type="InterPro" id="IPR000897">
    <property type="entry name" value="SRP54_GTPase_dom"/>
</dbReference>
<dbReference type="HOGENOM" id="CLU_009301_11_4_0"/>
<dbReference type="GO" id="GO:0005047">
    <property type="term" value="F:signal recognition particle binding"/>
    <property type="evidence" value="ECO:0007669"/>
    <property type="project" value="TreeGrafter"/>
</dbReference>
<dbReference type="AlphaFoldDB" id="D5MGB1"/>
<keyword evidence="5" id="KW-1003">Cell membrane</keyword>
<evidence type="ECO:0000259" key="15">
    <source>
        <dbReference type="SMART" id="SM00962"/>
    </source>
</evidence>
<keyword evidence="16" id="KW-0966">Cell projection</keyword>
<comment type="similarity">
    <text evidence="2">Belongs to the GTP-binding SRP family.</text>
</comment>
<dbReference type="Pfam" id="PF00448">
    <property type="entry name" value="SRP54"/>
    <property type="match status" value="1"/>
</dbReference>
<dbReference type="InterPro" id="IPR020006">
    <property type="entry name" value="FlhF"/>
</dbReference>
<feature type="domain" description="SRP54-type proteins GTP-binding" evidence="15">
    <location>
        <begin position="189"/>
        <end position="380"/>
    </location>
</feature>
<dbReference type="PANTHER" id="PTHR43134:SF3">
    <property type="entry name" value="FLAGELLAR BIOSYNTHESIS PROTEIN FLHF"/>
    <property type="match status" value="1"/>
</dbReference>
<keyword evidence="11" id="KW-1006">Bacterial flagellum protein export</keyword>
<keyword evidence="16" id="KW-0282">Flagellum</keyword>
<proteinExistence type="inferred from homology"/>
<keyword evidence="6" id="KW-0547">Nucleotide-binding</keyword>
<feature type="domain" description="AAA+ ATPase" evidence="14">
    <location>
        <begin position="188"/>
        <end position="335"/>
    </location>
</feature>
<dbReference type="GO" id="GO:0015031">
    <property type="term" value="P:protein transport"/>
    <property type="evidence" value="ECO:0007669"/>
    <property type="project" value="UniProtKB-KW"/>
</dbReference>
<dbReference type="GO" id="GO:0005525">
    <property type="term" value="F:GTP binding"/>
    <property type="evidence" value="ECO:0007669"/>
    <property type="project" value="UniProtKB-UniRule"/>
</dbReference>